<evidence type="ECO:0000256" key="3">
    <source>
        <dbReference type="SAM" id="MobiDB-lite"/>
    </source>
</evidence>
<protein>
    <submittedName>
        <fullName evidence="5">CYFA0S09e00232g1_1</fullName>
    </submittedName>
</protein>
<accession>A0A061B3M8</accession>
<dbReference type="OrthoDB" id="427886at2759"/>
<feature type="compositionally biased region" description="Polar residues" evidence="3">
    <location>
        <begin position="8"/>
        <end position="18"/>
    </location>
</feature>
<dbReference type="InterPro" id="IPR014810">
    <property type="entry name" value="Fcf2_C"/>
</dbReference>
<dbReference type="VEuPathDB" id="FungiDB:BON22_2570"/>
<feature type="domain" description="Fcf2 pre-rRNA processing C-terminal" evidence="4">
    <location>
        <begin position="123"/>
        <end position="214"/>
    </location>
</feature>
<dbReference type="GO" id="GO:0005730">
    <property type="term" value="C:nucleolus"/>
    <property type="evidence" value="ECO:0007669"/>
    <property type="project" value="UniProtKB-SubCell"/>
</dbReference>
<gene>
    <name evidence="5" type="ORF">CYFA0S_09e00232g</name>
</gene>
<name>A0A061B3M8_CYBFA</name>
<evidence type="ECO:0000259" key="4">
    <source>
        <dbReference type="Pfam" id="PF08698"/>
    </source>
</evidence>
<keyword evidence="2" id="KW-0539">Nucleus</keyword>
<dbReference type="AlphaFoldDB" id="A0A061B3M8"/>
<feature type="region of interest" description="Disordered" evidence="3">
    <location>
        <begin position="1"/>
        <end position="26"/>
    </location>
</feature>
<sequence length="240" mass="27327">MTAEHSLSPINESSTTASLIDPETTPYDDFELDELFSELKKAHNPTTSASLNADDELSKIRASIHKLPKIAENGDSLTGIPQKLKNTPLYLKSAKNDSTKKSGIVNIQDPVTAVKKNSKEEPTSAGDKWFDMPKAELTDSVKRDLKIIEQRAALDPKRHYKKDKWKAPEFFQIGTIVEGNTEFYSARLKNKDRHTTILESVMHDDDTQKYFKRKYDQIQAKKTSGKKAHYKKVKEARKRF</sequence>
<dbReference type="PhylomeDB" id="A0A061B3M8"/>
<comment type="subcellular location">
    <subcellularLocation>
        <location evidence="1">Nucleus</location>
        <location evidence="1">Nucleolus</location>
    </subcellularLocation>
</comment>
<dbReference type="EMBL" id="LK052894">
    <property type="protein sequence ID" value="CDR42289.1"/>
    <property type="molecule type" value="Genomic_DNA"/>
</dbReference>
<dbReference type="GO" id="GO:0003723">
    <property type="term" value="F:RNA binding"/>
    <property type="evidence" value="ECO:0007669"/>
    <property type="project" value="TreeGrafter"/>
</dbReference>
<dbReference type="InterPro" id="IPR039883">
    <property type="entry name" value="Fcf2/DNTTIP2"/>
</dbReference>
<organism evidence="5">
    <name type="scientific">Cyberlindnera fabianii</name>
    <name type="common">Yeast</name>
    <name type="synonym">Hansenula fabianii</name>
    <dbReference type="NCBI Taxonomy" id="36022"/>
    <lineage>
        <taxon>Eukaryota</taxon>
        <taxon>Fungi</taxon>
        <taxon>Dikarya</taxon>
        <taxon>Ascomycota</taxon>
        <taxon>Saccharomycotina</taxon>
        <taxon>Saccharomycetes</taxon>
        <taxon>Phaffomycetales</taxon>
        <taxon>Phaffomycetaceae</taxon>
        <taxon>Cyberlindnera</taxon>
    </lineage>
</organism>
<dbReference type="GO" id="GO:0006396">
    <property type="term" value="P:RNA processing"/>
    <property type="evidence" value="ECO:0007669"/>
    <property type="project" value="TreeGrafter"/>
</dbReference>
<dbReference type="PANTHER" id="PTHR21686:SF12">
    <property type="entry name" value="DEOXYNUCLEOTIDYLTRANSFERASE TERMINAL-INTERACTING PROTEIN 2"/>
    <property type="match status" value="1"/>
</dbReference>
<evidence type="ECO:0000256" key="1">
    <source>
        <dbReference type="ARBA" id="ARBA00004604"/>
    </source>
</evidence>
<dbReference type="PANTHER" id="PTHR21686">
    <property type="entry name" value="DEOXYNUCLEOTIDYLTRANSFERASE TERMINAL-INTERACTING PROTEIN 2"/>
    <property type="match status" value="1"/>
</dbReference>
<dbReference type="Pfam" id="PF08698">
    <property type="entry name" value="Fcf2"/>
    <property type="match status" value="1"/>
</dbReference>
<evidence type="ECO:0000256" key="2">
    <source>
        <dbReference type="ARBA" id="ARBA00023242"/>
    </source>
</evidence>
<reference evidence="5" key="1">
    <citation type="journal article" date="2014" name="Genome Announc.">
        <title>Genome sequence of the yeast Cyberlindnera fabianii (Hansenula fabianii).</title>
        <authorList>
            <person name="Freel K.C."/>
            <person name="Sarilar V."/>
            <person name="Neuveglise C."/>
            <person name="Devillers H."/>
            <person name="Friedrich A."/>
            <person name="Schacherer J."/>
        </authorList>
    </citation>
    <scope>NUCLEOTIDE SEQUENCE</scope>
    <source>
        <strain evidence="5">YJS4271</strain>
    </source>
</reference>
<proteinExistence type="predicted"/>
<evidence type="ECO:0000313" key="5">
    <source>
        <dbReference type="EMBL" id="CDR42289.1"/>
    </source>
</evidence>